<dbReference type="AlphaFoldDB" id="A0A378VAF9"/>
<dbReference type="KEGG" id="maic:MAIC_42350"/>
<gene>
    <name evidence="1" type="ORF">MAIC_42350</name>
</gene>
<dbReference type="EMBL" id="AP022561">
    <property type="protein sequence ID" value="BBX09432.1"/>
    <property type="molecule type" value="Genomic_DNA"/>
</dbReference>
<evidence type="ECO:0000313" key="2">
    <source>
        <dbReference type="Proteomes" id="UP000467327"/>
    </source>
</evidence>
<dbReference type="OrthoDB" id="9799092at2"/>
<dbReference type="Proteomes" id="UP000467327">
    <property type="component" value="Chromosome"/>
</dbReference>
<keyword evidence="2" id="KW-1185">Reference proteome</keyword>
<evidence type="ECO:0000313" key="1">
    <source>
        <dbReference type="EMBL" id="BBX09432.1"/>
    </source>
</evidence>
<sequence length="71" mass="8402">MKKAKLKAELTSWRLDSTFDSNRLTVEVDLPPTGMRWGWESGADLARMITDYAHYRSKPYWRRVWDALRGL</sequence>
<dbReference type="RefSeq" id="WP_115321694.1">
    <property type="nucleotide sequence ID" value="NZ_AP022561.1"/>
</dbReference>
<reference evidence="1 2" key="1">
    <citation type="journal article" date="2019" name="Emerg. Microbes Infect.">
        <title>Comprehensive subspecies identification of 175 nontuberculous mycobacteria species based on 7547 genomic profiles.</title>
        <authorList>
            <person name="Matsumoto Y."/>
            <person name="Kinjo T."/>
            <person name="Motooka D."/>
            <person name="Nabeya D."/>
            <person name="Jung N."/>
            <person name="Uechi K."/>
            <person name="Horii T."/>
            <person name="Iida T."/>
            <person name="Fujita J."/>
            <person name="Nakamura S."/>
        </authorList>
    </citation>
    <scope>NUCLEOTIDE SEQUENCE [LARGE SCALE GENOMIC DNA]</scope>
    <source>
        <strain evidence="1 2">JCM 6376</strain>
    </source>
</reference>
<accession>A0A378VAF9</accession>
<organism evidence="1 2">
    <name type="scientific">Mycolicibacterium aichiense</name>
    <dbReference type="NCBI Taxonomy" id="1799"/>
    <lineage>
        <taxon>Bacteria</taxon>
        <taxon>Bacillati</taxon>
        <taxon>Actinomycetota</taxon>
        <taxon>Actinomycetes</taxon>
        <taxon>Mycobacteriales</taxon>
        <taxon>Mycobacteriaceae</taxon>
        <taxon>Mycolicibacterium</taxon>
    </lineage>
</organism>
<protein>
    <submittedName>
        <fullName evidence="1">Uncharacterized protein</fullName>
    </submittedName>
</protein>
<name>A0A378VAF9_9MYCO</name>
<proteinExistence type="predicted"/>